<dbReference type="EMBL" id="CANTUO010000001">
    <property type="protein sequence ID" value="CAI5757310.1"/>
    <property type="molecule type" value="Genomic_DNA"/>
</dbReference>
<gene>
    <name evidence="9" type="ORF">CANVERA_P1826</name>
</gene>
<keyword evidence="5" id="KW-0325">Glycoprotein</keyword>
<keyword evidence="10" id="KW-1185">Reference proteome</keyword>
<organism evidence="9 10">
    <name type="scientific">Candida verbasci</name>
    <dbReference type="NCBI Taxonomy" id="1227364"/>
    <lineage>
        <taxon>Eukaryota</taxon>
        <taxon>Fungi</taxon>
        <taxon>Dikarya</taxon>
        <taxon>Ascomycota</taxon>
        <taxon>Saccharomycotina</taxon>
        <taxon>Pichiomycetes</taxon>
        <taxon>Debaryomycetaceae</taxon>
        <taxon>Candida/Lodderomyces clade</taxon>
        <taxon>Candida</taxon>
    </lineage>
</organism>
<evidence type="ECO:0000256" key="4">
    <source>
        <dbReference type="ARBA" id="ARBA00022801"/>
    </source>
</evidence>
<dbReference type="PANTHER" id="PTHR11051:SF8">
    <property type="entry name" value="PROTEIN-GLUCOSYLGALACTOSYLHYDROXYLYSINE GLUCOSIDASE"/>
    <property type="match status" value="1"/>
</dbReference>
<dbReference type="PANTHER" id="PTHR11051">
    <property type="entry name" value="GLYCOSYL HYDROLASE-RELATED"/>
    <property type="match status" value="1"/>
</dbReference>
<dbReference type="FunFam" id="1.50.10.10:FF:000032">
    <property type="entry name" value="Vacuolar acid trehalase"/>
    <property type="match status" value="1"/>
</dbReference>
<evidence type="ECO:0000256" key="1">
    <source>
        <dbReference type="ARBA" id="ARBA00001576"/>
    </source>
</evidence>
<dbReference type="InterPro" id="IPR005196">
    <property type="entry name" value="Glyco_hydro_65_N"/>
</dbReference>
<dbReference type="Gene3D" id="2.60.120.260">
    <property type="entry name" value="Galactose-binding domain-like"/>
    <property type="match status" value="1"/>
</dbReference>
<dbReference type="Gene3D" id="2.70.98.40">
    <property type="entry name" value="Glycoside hydrolase, family 65, N-terminal domain"/>
    <property type="match status" value="1"/>
</dbReference>
<dbReference type="InterPro" id="IPR008928">
    <property type="entry name" value="6-hairpin_glycosidase_sf"/>
</dbReference>
<protein>
    <recommendedName>
        <fullName evidence="3">alpha,alpha-trehalase</fullName>
        <ecNumber evidence="3">3.2.1.28</ecNumber>
    </recommendedName>
</protein>
<dbReference type="SUPFAM" id="SSF48208">
    <property type="entry name" value="Six-hairpin glycosidases"/>
    <property type="match status" value="1"/>
</dbReference>
<keyword evidence="4" id="KW-0378">Hydrolase</keyword>
<evidence type="ECO:0000259" key="7">
    <source>
        <dbReference type="Pfam" id="PF03632"/>
    </source>
</evidence>
<dbReference type="InterPro" id="IPR012341">
    <property type="entry name" value="6hp_glycosidase-like_sf"/>
</dbReference>
<accession>A0A9W4X9L9</accession>
<dbReference type="EC" id="3.2.1.28" evidence="3"/>
<dbReference type="Pfam" id="PF03632">
    <property type="entry name" value="Glyco_hydro_65m"/>
    <property type="match status" value="1"/>
</dbReference>
<evidence type="ECO:0000256" key="2">
    <source>
        <dbReference type="ARBA" id="ARBA00006768"/>
    </source>
</evidence>
<name>A0A9W4X9L9_9ASCO</name>
<comment type="catalytic activity">
    <reaction evidence="1">
        <text>alpha,alpha-trehalose + H2O = alpha-D-glucose + beta-D-glucose</text>
        <dbReference type="Rhea" id="RHEA:32675"/>
        <dbReference type="ChEBI" id="CHEBI:15377"/>
        <dbReference type="ChEBI" id="CHEBI:15903"/>
        <dbReference type="ChEBI" id="CHEBI:16551"/>
        <dbReference type="ChEBI" id="CHEBI:17925"/>
        <dbReference type="EC" id="3.2.1.28"/>
    </reaction>
</comment>
<dbReference type="GO" id="GO:0005993">
    <property type="term" value="P:trehalose catabolic process"/>
    <property type="evidence" value="ECO:0007669"/>
    <property type="project" value="TreeGrafter"/>
</dbReference>
<feature type="chain" id="PRO_5040719541" description="alpha,alpha-trehalase" evidence="6">
    <location>
        <begin position="24"/>
        <end position="1039"/>
    </location>
</feature>
<proteinExistence type="inferred from homology"/>
<evidence type="ECO:0000313" key="9">
    <source>
        <dbReference type="EMBL" id="CAI5757310.1"/>
    </source>
</evidence>
<dbReference type="InterPro" id="IPR037018">
    <property type="entry name" value="GH65_N"/>
</dbReference>
<comment type="similarity">
    <text evidence="2">Belongs to the glycosyl hydrolase 65 family.</text>
</comment>
<dbReference type="GO" id="GO:0030246">
    <property type="term" value="F:carbohydrate binding"/>
    <property type="evidence" value="ECO:0007669"/>
    <property type="project" value="InterPro"/>
</dbReference>
<dbReference type="GO" id="GO:0009277">
    <property type="term" value="C:fungal-type cell wall"/>
    <property type="evidence" value="ECO:0007669"/>
    <property type="project" value="TreeGrafter"/>
</dbReference>
<dbReference type="Pfam" id="PF03636">
    <property type="entry name" value="Glyco_hydro_65N"/>
    <property type="match status" value="1"/>
</dbReference>
<evidence type="ECO:0000256" key="6">
    <source>
        <dbReference type="SAM" id="SignalP"/>
    </source>
</evidence>
<dbReference type="InterPro" id="IPR011013">
    <property type="entry name" value="Gal_mutarotase_sf_dom"/>
</dbReference>
<dbReference type="Proteomes" id="UP001152885">
    <property type="component" value="Unassembled WGS sequence"/>
</dbReference>
<evidence type="ECO:0000256" key="3">
    <source>
        <dbReference type="ARBA" id="ARBA00012757"/>
    </source>
</evidence>
<evidence type="ECO:0000313" key="10">
    <source>
        <dbReference type="Proteomes" id="UP001152885"/>
    </source>
</evidence>
<feature type="domain" description="Glycoside hydrolase family 65 N-terminal" evidence="8">
    <location>
        <begin position="83"/>
        <end position="339"/>
    </location>
</feature>
<dbReference type="Gene3D" id="1.50.10.10">
    <property type="match status" value="1"/>
</dbReference>
<evidence type="ECO:0000259" key="8">
    <source>
        <dbReference type="Pfam" id="PF03636"/>
    </source>
</evidence>
<evidence type="ECO:0000256" key="5">
    <source>
        <dbReference type="ARBA" id="ARBA00023180"/>
    </source>
</evidence>
<dbReference type="AlphaFoldDB" id="A0A9W4X9L9"/>
<dbReference type="GO" id="GO:0004555">
    <property type="term" value="F:alpha,alpha-trehalase activity"/>
    <property type="evidence" value="ECO:0007669"/>
    <property type="project" value="UniProtKB-EC"/>
</dbReference>
<keyword evidence="6" id="KW-0732">Signal</keyword>
<dbReference type="SUPFAM" id="SSF74650">
    <property type="entry name" value="Galactose mutarotase-like"/>
    <property type="match status" value="1"/>
</dbReference>
<dbReference type="OrthoDB" id="200349at2759"/>
<comment type="caution">
    <text evidence="9">The sequence shown here is derived from an EMBL/GenBank/DDBJ whole genome shotgun (WGS) entry which is preliminary data.</text>
</comment>
<feature type="domain" description="Glycoside hydrolase family 65 central catalytic" evidence="7">
    <location>
        <begin position="399"/>
        <end position="615"/>
    </location>
</feature>
<feature type="signal peptide" evidence="6">
    <location>
        <begin position="1"/>
        <end position="23"/>
    </location>
</feature>
<sequence length="1039" mass="116792">MIITANVVLILNLQLFQIKFGEAFPHIMPRTQELIQESKFNNLEELINSKENKEIFNQIKTTENSFYDAYLNVVGTTTYLAYNQYQRQPYVSNGYIGARIPNLGQGFTFDQLAPGGNKEDLSSGWPLFNQRFAGAFIAGFYDAQENTTGTNFPELLENGYESVIAAIPQWTTLQIKLSTDVSSFILDPSNPDTIGDITNYNQNLSLANGIVSTRFTWLNTLDVKYDILAHRSEPNLGLVSLQIKNLKNDTISFEIIDLLDFKSAQRCELNQVGYEEDGIYMTVEPKGVDYAYATVFSRLIADQKPTQKVNNDTIIQSINIQLQPKEFKEITKIVGIVSTDFDKNLKSPTDTINFVRSVTQSFNDKHSLFKSHNIAWSNLLNTSSISFPSDALINLGSRASLFHLMANTRPNAQGLTGAIGVGGLSSDSYAGMVFWDLDLWMFNGILPFAPEHAKSIVNYRVHTHKQAIENVPQGYHGAVYPWTSGRFGNCTATGPCIDYEYHINVAVALAAWNIYLSGAGDETYLRDVAYPLIKDAATFFANYLVNFNETLNRYTTKNLTDPDEYANHVDNGAYTNAGIASVMNWVTTISDHLSLDIPDNFTHIADNMYLPTADNYQNITLEYSGMNSSVGIKQADVIMLTYPLDNVMLDVDQAYINMEFYSMKQVSFGPAMTFPIFSIVAADLAPTGCASQSYLHKSIQPFLRGPFAQFSEQNNDIYRLNGGTHPAFPFLTAHGGFLQAILQGLTGFRFEYGIDDQARVHRMLRLDPIELPCFKKGVLFDKVYYDNHTISITVNKTSLIVENLGKVNDQANDYIEIFIGERNPQSGKYKLLDNSQMVFPLFSPYKSFPGSISECGDATFYNITGGAFGDSPFSINDGDNTTRWQNKYNDTTGKVLVDFHKPTNISSVLFNWADRPPKSLTLFKYSDTEFNQADEFFANVDFGEPDLLNEFKYASTSQRIFNQSEIFEKIHFQEVGITEPFDEDEFKQVLVPTRHNVTTLDNLNLHNCQFLLIEVDKIHNTEPIADDIGGAKLAEIVFY</sequence>
<reference evidence="9" key="1">
    <citation type="submission" date="2022-12" db="EMBL/GenBank/DDBJ databases">
        <authorList>
            <person name="Brejova B."/>
        </authorList>
    </citation>
    <scope>NUCLEOTIDE SEQUENCE</scope>
</reference>
<dbReference type="InterPro" id="IPR005195">
    <property type="entry name" value="Glyco_hydro_65_M"/>
</dbReference>